<name>A0A9Q3J219_9BASI</name>
<proteinExistence type="predicted"/>
<accession>A0A9Q3J219</accession>
<keyword evidence="2" id="KW-1185">Reference proteome</keyword>
<dbReference type="AlphaFoldDB" id="A0A9Q3J219"/>
<reference evidence="1" key="1">
    <citation type="submission" date="2021-03" db="EMBL/GenBank/DDBJ databases">
        <title>Draft genome sequence of rust myrtle Austropuccinia psidii MF-1, a brazilian biotype.</title>
        <authorList>
            <person name="Quecine M.C."/>
            <person name="Pachon D.M.R."/>
            <person name="Bonatelli M.L."/>
            <person name="Correr F.H."/>
            <person name="Franceschini L.M."/>
            <person name="Leite T.F."/>
            <person name="Margarido G.R.A."/>
            <person name="Almeida C.A."/>
            <person name="Ferrarezi J.A."/>
            <person name="Labate C.A."/>
        </authorList>
    </citation>
    <scope>NUCLEOTIDE SEQUENCE</scope>
    <source>
        <strain evidence="1">MF-1</strain>
    </source>
</reference>
<dbReference type="EMBL" id="AVOT02060421">
    <property type="protein sequence ID" value="MBW0553900.1"/>
    <property type="molecule type" value="Genomic_DNA"/>
</dbReference>
<dbReference type="OrthoDB" id="2513437at2759"/>
<evidence type="ECO:0000313" key="2">
    <source>
        <dbReference type="Proteomes" id="UP000765509"/>
    </source>
</evidence>
<dbReference type="Proteomes" id="UP000765509">
    <property type="component" value="Unassembled WGS sequence"/>
</dbReference>
<gene>
    <name evidence="1" type="ORF">O181_093615</name>
</gene>
<organism evidence="1 2">
    <name type="scientific">Austropuccinia psidii MF-1</name>
    <dbReference type="NCBI Taxonomy" id="1389203"/>
    <lineage>
        <taxon>Eukaryota</taxon>
        <taxon>Fungi</taxon>
        <taxon>Dikarya</taxon>
        <taxon>Basidiomycota</taxon>
        <taxon>Pucciniomycotina</taxon>
        <taxon>Pucciniomycetes</taxon>
        <taxon>Pucciniales</taxon>
        <taxon>Sphaerophragmiaceae</taxon>
        <taxon>Austropuccinia</taxon>
    </lineage>
</organism>
<sequence>MLDGSSFSRWSVCMKDHPRSRDLLEVCEHPPGEGASTITINRWTKSCYEAVSAILSRINERVLLELINLETSEKANLLWSQINNQYASKTPANRGRV</sequence>
<comment type="caution">
    <text evidence="1">The sequence shown here is derived from an EMBL/GenBank/DDBJ whole genome shotgun (WGS) entry which is preliminary data.</text>
</comment>
<evidence type="ECO:0000313" key="1">
    <source>
        <dbReference type="EMBL" id="MBW0553900.1"/>
    </source>
</evidence>
<protein>
    <submittedName>
        <fullName evidence="1">Uncharacterized protein</fullName>
    </submittedName>
</protein>